<evidence type="ECO:0000313" key="12">
    <source>
        <dbReference type="Proteomes" id="UP000035642"/>
    </source>
</evidence>
<dbReference type="InterPro" id="IPR011989">
    <property type="entry name" value="ARM-like"/>
</dbReference>
<dbReference type="InterPro" id="IPR032430">
    <property type="entry name" value="Blm10_mid"/>
</dbReference>
<keyword evidence="4" id="KW-0963">Cytoplasm</keyword>
<reference evidence="13" key="2">
    <citation type="submission" date="2016-04" db="UniProtKB">
        <authorList>
            <consortium name="WormBaseParasite"/>
        </authorList>
    </citation>
    <scope>IDENTIFICATION</scope>
</reference>
<protein>
    <submittedName>
        <fullName evidence="13">BLM10_mid domain-containing protein</fullName>
    </submittedName>
</protein>
<accession>A0A158P7I9</accession>
<dbReference type="GO" id="GO:0070628">
    <property type="term" value="F:proteasome binding"/>
    <property type="evidence" value="ECO:0007669"/>
    <property type="project" value="InterPro"/>
</dbReference>
<dbReference type="GO" id="GO:0010499">
    <property type="term" value="P:proteasomal ubiquitin-independent protein catabolic process"/>
    <property type="evidence" value="ECO:0007669"/>
    <property type="project" value="TreeGrafter"/>
</dbReference>
<feature type="domain" description="Proteasome activator Blm10 middle HEAT repeats region" evidence="10">
    <location>
        <begin position="4"/>
        <end position="102"/>
    </location>
</feature>
<dbReference type="GO" id="GO:0016504">
    <property type="term" value="F:peptidase activator activity"/>
    <property type="evidence" value="ECO:0007669"/>
    <property type="project" value="InterPro"/>
</dbReference>
<dbReference type="PANTHER" id="PTHR32170">
    <property type="entry name" value="PROTEASOME ACTIVATOR COMPLEX SUBUNIT 4"/>
    <property type="match status" value="1"/>
</dbReference>
<feature type="domain" description="Proteasome activator complex subunit 4 C-terminal" evidence="9">
    <location>
        <begin position="786"/>
        <end position="870"/>
    </location>
</feature>
<dbReference type="Pfam" id="PF11919">
    <property type="entry name" value="PSME4_C"/>
    <property type="match status" value="1"/>
</dbReference>
<feature type="domain" description="Proteasome activator complex subunit 4-like HEAT repeat-like" evidence="11">
    <location>
        <begin position="437"/>
        <end position="527"/>
    </location>
</feature>
<feature type="domain" description="Proteasome activator complex subunit 4-like HEAT repeat-like" evidence="11">
    <location>
        <begin position="361"/>
        <end position="436"/>
    </location>
</feature>
<evidence type="ECO:0000256" key="2">
    <source>
        <dbReference type="ARBA" id="ARBA00004496"/>
    </source>
</evidence>
<dbReference type="GO" id="GO:0005829">
    <property type="term" value="C:cytosol"/>
    <property type="evidence" value="ECO:0007669"/>
    <property type="project" value="TreeGrafter"/>
</dbReference>
<dbReference type="GO" id="GO:0016607">
    <property type="term" value="C:nuclear speck"/>
    <property type="evidence" value="ECO:0007669"/>
    <property type="project" value="UniProtKB-SubCell"/>
</dbReference>
<dbReference type="InterPro" id="IPR055455">
    <property type="entry name" value="HEAT_PSME4"/>
</dbReference>
<dbReference type="InterPro" id="IPR021843">
    <property type="entry name" value="PSME4_C"/>
</dbReference>
<dbReference type="WBParaSite" id="ACAC_0000260201-mRNA-1">
    <property type="protein sequence ID" value="ACAC_0000260201-mRNA-1"/>
    <property type="gene ID" value="ACAC_0000260201"/>
</dbReference>
<dbReference type="Gene3D" id="1.25.10.10">
    <property type="entry name" value="Leucine-rich Repeat Variant"/>
    <property type="match status" value="1"/>
</dbReference>
<name>A0A158P7I9_ANGCA</name>
<dbReference type="SUPFAM" id="SSF48371">
    <property type="entry name" value="ARM repeat"/>
    <property type="match status" value="1"/>
</dbReference>
<evidence type="ECO:0000259" key="9">
    <source>
        <dbReference type="Pfam" id="PF11919"/>
    </source>
</evidence>
<evidence type="ECO:0000313" key="13">
    <source>
        <dbReference type="WBParaSite" id="ACAC_0000260201-mRNA-1"/>
    </source>
</evidence>
<dbReference type="STRING" id="6313.A0A158P7I9"/>
<keyword evidence="12" id="KW-1185">Reference proteome</keyword>
<dbReference type="Proteomes" id="UP000035642">
    <property type="component" value="Unassembled WGS sequence"/>
</dbReference>
<organism evidence="12 13">
    <name type="scientific">Angiostrongylus cantonensis</name>
    <name type="common">Rat lungworm</name>
    <dbReference type="NCBI Taxonomy" id="6313"/>
    <lineage>
        <taxon>Eukaryota</taxon>
        <taxon>Metazoa</taxon>
        <taxon>Ecdysozoa</taxon>
        <taxon>Nematoda</taxon>
        <taxon>Chromadorea</taxon>
        <taxon>Rhabditida</taxon>
        <taxon>Rhabditina</taxon>
        <taxon>Rhabditomorpha</taxon>
        <taxon>Strongyloidea</taxon>
        <taxon>Metastrongylidae</taxon>
        <taxon>Angiostrongylus</taxon>
    </lineage>
</organism>
<sequence>MIDLLVTCKSRVAYASGSVGLWNSMYMLSRVYPENSRYMSEKLDRSLKEWVPIREWGRLYEIKDMKMAWHIPNNRGNAVVEEMLKKFLFPVMDLVNSVEVDRPNRLSRKVNEKFLLQLVERSFITGDQTSELSMATEIKDEIFTYLTDPVKKGYPSYVYESLVYVCHMKNATATSSPFTEFHLRVVRLLTRLSLNVYAEVRLAAQAELALVFAEYTLSSEAMIDSVIPVLTDQEASKEKIRGALNVILKSKWATDTRKSAKMKVWQALLDMNTIEMPAILKVFEEICNDIGNMQKPSLKHYKCEKLLSFCEKMFEKLPKTSEWQKFNCKNSLDLTRQIQEKKRNKSKALANNFPFSHSEIILSKFTDEDQYHRERSADELSFWLKKNKALTIRMDWICPKKPQESIPLKCGIRADNMALIYDSENLPNTEEKWNNTRAEQRLAAEFFAGVAMGTKYYGFSVLNKLWSWLAPAVDLLYDYLNEDAYFSWHFCMTNVLHRDDTRRYWWLIEELLKGMARTAPTAWHHAVALKNVCVVLDANMNNDFRGLPNRFHLESVDFWLQRFEGNLGETPNIKSRLASETVIQFGGGVKANELAPKFMAVHSSSSMVDLSQIYLRTLLEFLLQYYTDCITCLTPRIVSLFPVLLEYANEGDNDIYGSFKDMDISHSASLLIHEEMSTLQLTPKFADSFLNVVVQSFYTSYLWRVKVSVLKFIQVLVFSNIYELEKATRREKILKLLYDAIVDPQTEVRREASRAMLTLILCGYIEVNDDLSKYFNNLMKNKNLSTIHGAILGMGAVVRAHPFSTPLAIKPMLAALCEVTSHNAELQKAATTALREFRRTHRDNWQKVAKILGPDLVYKIENAIAPVYYA</sequence>
<evidence type="ECO:0000259" key="11">
    <source>
        <dbReference type="Pfam" id="PF23096"/>
    </source>
</evidence>
<keyword evidence="5" id="KW-0677">Repeat</keyword>
<evidence type="ECO:0000256" key="3">
    <source>
        <dbReference type="ARBA" id="ARBA00005739"/>
    </source>
</evidence>
<evidence type="ECO:0000256" key="1">
    <source>
        <dbReference type="ARBA" id="ARBA00004324"/>
    </source>
</evidence>
<evidence type="ECO:0000256" key="7">
    <source>
        <dbReference type="ARBA" id="ARBA00023204"/>
    </source>
</evidence>
<dbReference type="PANTHER" id="PTHR32170:SF4">
    <property type="entry name" value="DUF3437 DOMAIN-CONTAINING PROTEIN-RELATED"/>
    <property type="match status" value="1"/>
</dbReference>
<evidence type="ECO:0000256" key="5">
    <source>
        <dbReference type="ARBA" id="ARBA00022737"/>
    </source>
</evidence>
<dbReference type="InterPro" id="IPR035309">
    <property type="entry name" value="PSME4"/>
</dbReference>
<proteinExistence type="inferred from homology"/>
<keyword evidence="8" id="KW-0539">Nucleus</keyword>
<keyword evidence="6" id="KW-0227">DNA damage</keyword>
<reference evidence="12" key="1">
    <citation type="submission" date="2012-09" db="EMBL/GenBank/DDBJ databases">
        <authorList>
            <person name="Martin A.A."/>
        </authorList>
    </citation>
    <scope>NUCLEOTIDE SEQUENCE</scope>
</reference>
<keyword evidence="7" id="KW-0234">DNA repair</keyword>
<evidence type="ECO:0000256" key="4">
    <source>
        <dbReference type="ARBA" id="ARBA00022490"/>
    </source>
</evidence>
<comment type="subcellular location">
    <subcellularLocation>
        <location evidence="2">Cytoplasm</location>
    </subcellularLocation>
    <subcellularLocation>
        <location evidence="1">Nucleus speckle</location>
    </subcellularLocation>
</comment>
<evidence type="ECO:0000259" key="10">
    <source>
        <dbReference type="Pfam" id="PF16507"/>
    </source>
</evidence>
<evidence type="ECO:0000256" key="8">
    <source>
        <dbReference type="ARBA" id="ARBA00023242"/>
    </source>
</evidence>
<dbReference type="Pfam" id="PF16507">
    <property type="entry name" value="HEAT_PSME4_mid"/>
    <property type="match status" value="1"/>
</dbReference>
<dbReference type="InterPro" id="IPR016024">
    <property type="entry name" value="ARM-type_fold"/>
</dbReference>
<comment type="similarity">
    <text evidence="3">Belongs to the BLM10 family.</text>
</comment>
<dbReference type="Pfam" id="PF23096">
    <property type="entry name" value="HEAT_PSME4"/>
    <property type="match status" value="2"/>
</dbReference>
<evidence type="ECO:0000256" key="6">
    <source>
        <dbReference type="ARBA" id="ARBA00022763"/>
    </source>
</evidence>
<dbReference type="GO" id="GO:0006281">
    <property type="term" value="P:DNA repair"/>
    <property type="evidence" value="ECO:0007669"/>
    <property type="project" value="UniProtKB-KW"/>
</dbReference>
<dbReference type="AlphaFoldDB" id="A0A158P7I9"/>